<dbReference type="Proteomes" id="UP000184420">
    <property type="component" value="Unassembled WGS sequence"/>
</dbReference>
<name>A0A1M6V9N9_9BACT</name>
<dbReference type="STRING" id="1419482.SAMN05444266_101119"/>
<dbReference type="AlphaFoldDB" id="A0A1M6V9N9"/>
<dbReference type="EMBL" id="FRBL01000001">
    <property type="protein sequence ID" value="SHK78101.1"/>
    <property type="molecule type" value="Genomic_DNA"/>
</dbReference>
<evidence type="ECO:0000313" key="1">
    <source>
        <dbReference type="EMBL" id="SHK78101.1"/>
    </source>
</evidence>
<evidence type="ECO:0000313" key="2">
    <source>
        <dbReference type="Proteomes" id="UP000184420"/>
    </source>
</evidence>
<sequence>MTSSNIPVGCFSQYYKLYNLFAMPFKMKKVLLVAALPMLLVSCDDGVKKAPPRKTMPGAYMPGVETKDDTGIVKKEWDNALPFETRVVDLSPTDVTTTYYSVALPDHFYDSIAFSLAERYRPIAMNLLEGWLQTDRKGIILDLRTTNAGNKSTNYAIRLDNRQVPLQLIWDDAAAIRAENYIRLIKTVPEIQAVTQ</sequence>
<gene>
    <name evidence="1" type="ORF">SAMN05444266_101119</name>
</gene>
<reference evidence="1 2" key="1">
    <citation type="submission" date="2016-11" db="EMBL/GenBank/DDBJ databases">
        <authorList>
            <person name="Jaros S."/>
            <person name="Januszkiewicz K."/>
            <person name="Wedrychowicz H."/>
        </authorList>
    </citation>
    <scope>NUCLEOTIDE SEQUENCE [LARGE SCALE GENOMIC DNA]</scope>
    <source>
        <strain evidence="1 2">DSM 27406</strain>
    </source>
</reference>
<keyword evidence="2" id="KW-1185">Reference proteome</keyword>
<organism evidence="1 2">
    <name type="scientific">Chitinophaga jiangningensis</name>
    <dbReference type="NCBI Taxonomy" id="1419482"/>
    <lineage>
        <taxon>Bacteria</taxon>
        <taxon>Pseudomonadati</taxon>
        <taxon>Bacteroidota</taxon>
        <taxon>Chitinophagia</taxon>
        <taxon>Chitinophagales</taxon>
        <taxon>Chitinophagaceae</taxon>
        <taxon>Chitinophaga</taxon>
    </lineage>
</organism>
<accession>A0A1M6V9N9</accession>
<proteinExistence type="predicted"/>
<protein>
    <submittedName>
        <fullName evidence="1">Uncharacterized protein</fullName>
    </submittedName>
</protein>